<dbReference type="GO" id="GO:0005524">
    <property type="term" value="F:ATP binding"/>
    <property type="evidence" value="ECO:0007669"/>
    <property type="project" value="InterPro"/>
</dbReference>
<name>A0A6M2D2C4_RHIMP</name>
<dbReference type="PANTHER" id="PTHR19229:SF250">
    <property type="entry name" value="ABC TRANSPORTER DOMAIN-CONTAINING PROTEIN-RELATED"/>
    <property type="match status" value="1"/>
</dbReference>
<dbReference type="GO" id="GO:0005319">
    <property type="term" value="F:lipid transporter activity"/>
    <property type="evidence" value="ECO:0007669"/>
    <property type="project" value="TreeGrafter"/>
</dbReference>
<dbReference type="OrthoDB" id="6509020at2759"/>
<dbReference type="EMBL" id="GHWJ01007542">
    <property type="protein sequence ID" value="NOV40279.1"/>
    <property type="molecule type" value="Transcribed_RNA"/>
</dbReference>
<evidence type="ECO:0000313" key="2">
    <source>
        <dbReference type="EMBL" id="NOV40279.1"/>
    </source>
</evidence>
<feature type="domain" description="ABC transporter" evidence="1">
    <location>
        <begin position="1"/>
        <end position="83"/>
    </location>
</feature>
<dbReference type="Gene3D" id="3.40.50.300">
    <property type="entry name" value="P-loop containing nucleotide triphosphate hydrolases"/>
    <property type="match status" value="1"/>
</dbReference>
<accession>A0A6M2D2C4</accession>
<protein>
    <submittedName>
        <fullName evidence="2">Putative abc transporter</fullName>
    </submittedName>
</protein>
<sequence length="148" mass="16346">MGYCPQRDGLLDMLTGVETVLLFGRLRGIPITNDYLSALLNIFRLQEIADYLVGTYSAGNRRKLSMCISMIGLPRIVLLDEPYAAISTTARRQIVNYVSALQKVSKMSILLSSHRRPLLSPTTGGAKSTCPEVLVMRSLGAAFYFTLQ</sequence>
<dbReference type="GO" id="GO:0140359">
    <property type="term" value="F:ABC-type transporter activity"/>
    <property type="evidence" value="ECO:0007669"/>
    <property type="project" value="InterPro"/>
</dbReference>
<dbReference type="AlphaFoldDB" id="A0A6M2D2C4"/>
<proteinExistence type="predicted"/>
<dbReference type="InterPro" id="IPR027417">
    <property type="entry name" value="P-loop_NTPase"/>
</dbReference>
<dbReference type="SUPFAM" id="SSF52540">
    <property type="entry name" value="P-loop containing nucleoside triphosphate hydrolases"/>
    <property type="match status" value="1"/>
</dbReference>
<dbReference type="Pfam" id="PF00005">
    <property type="entry name" value="ABC_tran"/>
    <property type="match status" value="1"/>
</dbReference>
<dbReference type="GO" id="GO:0016887">
    <property type="term" value="F:ATP hydrolysis activity"/>
    <property type="evidence" value="ECO:0007669"/>
    <property type="project" value="InterPro"/>
</dbReference>
<dbReference type="PANTHER" id="PTHR19229">
    <property type="entry name" value="ATP-BINDING CASSETTE TRANSPORTER SUBFAMILY A ABCA"/>
    <property type="match status" value="1"/>
</dbReference>
<dbReference type="InterPro" id="IPR003439">
    <property type="entry name" value="ABC_transporter-like_ATP-bd"/>
</dbReference>
<dbReference type="InterPro" id="IPR026082">
    <property type="entry name" value="ABCA"/>
</dbReference>
<organism evidence="2">
    <name type="scientific">Rhipicephalus microplus</name>
    <name type="common">Cattle tick</name>
    <name type="synonym">Boophilus microplus</name>
    <dbReference type="NCBI Taxonomy" id="6941"/>
    <lineage>
        <taxon>Eukaryota</taxon>
        <taxon>Metazoa</taxon>
        <taxon>Ecdysozoa</taxon>
        <taxon>Arthropoda</taxon>
        <taxon>Chelicerata</taxon>
        <taxon>Arachnida</taxon>
        <taxon>Acari</taxon>
        <taxon>Parasitiformes</taxon>
        <taxon>Ixodida</taxon>
        <taxon>Ixodoidea</taxon>
        <taxon>Ixodidae</taxon>
        <taxon>Rhipicephalinae</taxon>
        <taxon>Rhipicephalus</taxon>
        <taxon>Boophilus</taxon>
    </lineage>
</organism>
<evidence type="ECO:0000259" key="1">
    <source>
        <dbReference type="Pfam" id="PF00005"/>
    </source>
</evidence>
<dbReference type="GO" id="GO:0016020">
    <property type="term" value="C:membrane"/>
    <property type="evidence" value="ECO:0007669"/>
    <property type="project" value="InterPro"/>
</dbReference>
<reference evidence="2" key="1">
    <citation type="submission" date="2019-09" db="EMBL/GenBank/DDBJ databases">
        <title>Organ-specific transcriptomic study of the physiology of the cattle tick, Rhipicephalus microplus.</title>
        <authorList>
            <person name="Tirloni L."/>
            <person name="Braz G."/>
            <person name="Gandara A.C.P."/>
            <person name="Sabadin G.A."/>
            <person name="da Silva R.M."/>
            <person name="Guizzo M.G."/>
            <person name="Machado J.A."/>
            <person name="Costa E.P."/>
            <person name="Gomes H.F."/>
            <person name="Moraes J."/>
            <person name="Mota M.B.S."/>
            <person name="Mesquita R.D."/>
            <person name="Alvarenga P.H."/>
            <person name="Alves F."/>
            <person name="Seixas A."/>
            <person name="da Fonseca R.N."/>
            <person name="Fogaca A."/>
            <person name="Logullo C."/>
            <person name="Tanaka A."/>
            <person name="Daffre S."/>
            <person name="Termignoni C."/>
            <person name="Vaz I.S.Jr."/>
            <person name="Oliveira P.L."/>
            <person name="Ribeiro J.M."/>
        </authorList>
    </citation>
    <scope>NUCLEOTIDE SEQUENCE</scope>
    <source>
        <strain evidence="2">Porto Alegre</strain>
    </source>
</reference>